<dbReference type="PANTHER" id="PTHR11538">
    <property type="entry name" value="PHENYLALANYL-TRNA SYNTHETASE"/>
    <property type="match status" value="1"/>
</dbReference>
<dbReference type="EMBL" id="HACM01009366">
    <property type="protein sequence ID" value="CRZ09808.1"/>
    <property type="molecule type" value="Transcribed_RNA"/>
</dbReference>
<evidence type="ECO:0000313" key="3">
    <source>
        <dbReference type="EMBL" id="CRZ09808.1"/>
    </source>
</evidence>
<dbReference type="InterPro" id="IPR029063">
    <property type="entry name" value="SAM-dependent_MTases_sf"/>
</dbReference>
<dbReference type="AlphaFoldDB" id="A0A0H5R6R9"/>
<dbReference type="PANTHER" id="PTHR11538:SF26">
    <property type="entry name" value="FERREDOXIN-FOLD ANTICODON-BINDING DOMAIN-CONTAINING PROTEIN 1"/>
    <property type="match status" value="1"/>
</dbReference>
<name>A0A0H5R6R9_9EUKA</name>
<dbReference type="Pfam" id="PF10354">
    <property type="entry name" value="BMT5-like"/>
    <property type="match status" value="1"/>
</dbReference>
<reference evidence="3" key="1">
    <citation type="submission" date="2015-04" db="EMBL/GenBank/DDBJ databases">
        <title>The genome sequence of the plant pathogenic Rhizarian Plasmodiophora brassicae reveals insights in its biotrophic life cycle and the origin of chitin synthesis.</title>
        <authorList>
            <person name="Schwelm A."/>
            <person name="Fogelqvist J."/>
            <person name="Knaust A."/>
            <person name="Julke S."/>
            <person name="Lilja T."/>
            <person name="Dhandapani V."/>
            <person name="Bonilla-Rosso G."/>
            <person name="Karlsson M."/>
            <person name="Shevchenko A."/>
            <person name="Choi S.R."/>
            <person name="Kim H.G."/>
            <person name="Park J.Y."/>
            <person name="Lim Y.P."/>
            <person name="Ludwig-Muller J."/>
            <person name="Dixelius C."/>
        </authorList>
    </citation>
    <scope>NUCLEOTIDE SEQUENCE</scope>
    <source>
        <tissue evidence="3">Potato root galls</tissue>
    </source>
</reference>
<feature type="region of interest" description="Disordered" evidence="1">
    <location>
        <begin position="1"/>
        <end position="30"/>
    </location>
</feature>
<protein>
    <recommendedName>
        <fullName evidence="2">25S rRNA (uridine-N(3))-methyltransferase BMT5-like domain-containing protein</fullName>
    </recommendedName>
</protein>
<proteinExistence type="predicted"/>
<accession>A0A0H5R6R9</accession>
<evidence type="ECO:0000259" key="2">
    <source>
        <dbReference type="Pfam" id="PF10354"/>
    </source>
</evidence>
<sequence length="251" mass="27378">NVFPIIMGRSHAGGRKNVRRAQRGKSSNKSNDLVVISSSAAVSYLLKASPSNPVRIMSQTLSKRERILVVGCGDFSWPLSVAAHIGGSNLTATSLDSAEELSEKYGQAVAFNCQALKRLSATVFHEIDGCYLKRHFPSTNFDRIIFNFPHVGGSTSSDVAKNRELIEKFIRSCREIISKKGGLVSISLRTTLFYKSWDLPSLVKRIGAGAHIVSETPFDQFAGYKPQRTHPGVYHAAPSVADASVYTIGFS</sequence>
<dbReference type="InterPro" id="IPR019446">
    <property type="entry name" value="BMT5-like"/>
</dbReference>
<feature type="compositionally biased region" description="Basic residues" evidence="1">
    <location>
        <begin position="12"/>
        <end position="23"/>
    </location>
</feature>
<organism evidence="3">
    <name type="scientific">Spongospora subterranea</name>
    <dbReference type="NCBI Taxonomy" id="70186"/>
    <lineage>
        <taxon>Eukaryota</taxon>
        <taxon>Sar</taxon>
        <taxon>Rhizaria</taxon>
        <taxon>Endomyxa</taxon>
        <taxon>Phytomyxea</taxon>
        <taxon>Plasmodiophorida</taxon>
        <taxon>Plasmodiophoridae</taxon>
        <taxon>Spongospora</taxon>
    </lineage>
</organism>
<dbReference type="GO" id="GO:0005737">
    <property type="term" value="C:cytoplasm"/>
    <property type="evidence" value="ECO:0007669"/>
    <property type="project" value="TreeGrafter"/>
</dbReference>
<dbReference type="SUPFAM" id="SSF53335">
    <property type="entry name" value="S-adenosyl-L-methionine-dependent methyltransferases"/>
    <property type="match status" value="1"/>
</dbReference>
<evidence type="ECO:0000256" key="1">
    <source>
        <dbReference type="SAM" id="MobiDB-lite"/>
    </source>
</evidence>
<dbReference type="Gene3D" id="3.40.50.150">
    <property type="entry name" value="Vaccinia Virus protein VP39"/>
    <property type="match status" value="1"/>
</dbReference>
<feature type="non-terminal residue" evidence="3">
    <location>
        <position position="1"/>
    </location>
</feature>
<feature type="domain" description="25S rRNA (uridine-N(3))-methyltransferase BMT5-like" evidence="2">
    <location>
        <begin position="68"/>
        <end position="227"/>
    </location>
</feature>
<dbReference type="GO" id="GO:0070475">
    <property type="term" value="P:rRNA base methylation"/>
    <property type="evidence" value="ECO:0007669"/>
    <property type="project" value="InterPro"/>
</dbReference>
<dbReference type="GO" id="GO:0070042">
    <property type="term" value="F:rRNA (uridine-N3-)-methyltransferase activity"/>
    <property type="evidence" value="ECO:0007669"/>
    <property type="project" value="InterPro"/>
</dbReference>